<evidence type="ECO:0000313" key="1">
    <source>
        <dbReference type="EMBL" id="SUX46029.1"/>
    </source>
</evidence>
<organism evidence="1 2">
    <name type="scientific">Chryseobacterium indoltheticum</name>
    <dbReference type="NCBI Taxonomy" id="254"/>
    <lineage>
        <taxon>Bacteria</taxon>
        <taxon>Pseudomonadati</taxon>
        <taxon>Bacteroidota</taxon>
        <taxon>Flavobacteriia</taxon>
        <taxon>Flavobacteriales</taxon>
        <taxon>Weeksellaceae</taxon>
        <taxon>Chryseobacterium group</taxon>
        <taxon>Chryseobacterium</taxon>
    </lineage>
</organism>
<dbReference type="InterPro" id="IPR029068">
    <property type="entry name" value="Glyas_Bleomycin-R_OHBP_Dase"/>
</dbReference>
<protein>
    <submittedName>
        <fullName evidence="1">Uncharacterized protein</fullName>
    </submittedName>
</protein>
<dbReference type="Gene3D" id="3.30.720.110">
    <property type="match status" value="1"/>
</dbReference>
<sequence length="86" mass="10387">MMLIKFYKEIKNKGAEIKIDIRDEPWGNRYFVIEDPTLRLINVNNYTLNRNFSDLTDLKLQLNVKYIAYNRKFSDFCVLKLHYGFC</sequence>
<dbReference type="AlphaFoldDB" id="A0A381FHJ3"/>
<name>A0A381FHJ3_9FLAO</name>
<dbReference type="EMBL" id="UFVR01000004">
    <property type="protein sequence ID" value="SUX46029.1"/>
    <property type="molecule type" value="Genomic_DNA"/>
</dbReference>
<accession>A0A381FHJ3</accession>
<reference evidence="1 2" key="1">
    <citation type="submission" date="2018-06" db="EMBL/GenBank/DDBJ databases">
        <authorList>
            <consortium name="Pathogen Informatics"/>
            <person name="Doyle S."/>
        </authorList>
    </citation>
    <scope>NUCLEOTIDE SEQUENCE [LARGE SCALE GENOMIC DNA]</scope>
    <source>
        <strain evidence="1 2">NCTC13532</strain>
    </source>
</reference>
<evidence type="ECO:0000313" key="2">
    <source>
        <dbReference type="Proteomes" id="UP000254282"/>
    </source>
</evidence>
<gene>
    <name evidence="1" type="ORF">NCTC13532_01557</name>
</gene>
<dbReference type="SUPFAM" id="SSF54593">
    <property type="entry name" value="Glyoxalase/Bleomycin resistance protein/Dihydroxybiphenyl dioxygenase"/>
    <property type="match status" value="1"/>
</dbReference>
<dbReference type="Proteomes" id="UP000254282">
    <property type="component" value="Unassembled WGS sequence"/>
</dbReference>
<proteinExistence type="predicted"/>